<dbReference type="Proteomes" id="UP000886998">
    <property type="component" value="Unassembled WGS sequence"/>
</dbReference>
<proteinExistence type="predicted"/>
<dbReference type="EMBL" id="BMAV01002261">
    <property type="protein sequence ID" value="GFY41078.1"/>
    <property type="molecule type" value="Genomic_DNA"/>
</dbReference>
<accession>A0A8X6WTI0</accession>
<sequence length="112" mass="13440">MFSGSVLPLLELHRKEGWDHLLYKIFQLKNPDWYLEPKRGVIDRIILYRNFRQCRRSEQRDGKAGYNENINDYYKAVWPSTATRKEQKTQDIYIFIPSAKQAVYQHNSSRTT</sequence>
<comment type="caution">
    <text evidence="1">The sequence shown here is derived from an EMBL/GenBank/DDBJ whole genome shotgun (WGS) entry which is preliminary data.</text>
</comment>
<organism evidence="1 2">
    <name type="scientific">Trichonephila inaurata madagascariensis</name>
    <dbReference type="NCBI Taxonomy" id="2747483"/>
    <lineage>
        <taxon>Eukaryota</taxon>
        <taxon>Metazoa</taxon>
        <taxon>Ecdysozoa</taxon>
        <taxon>Arthropoda</taxon>
        <taxon>Chelicerata</taxon>
        <taxon>Arachnida</taxon>
        <taxon>Araneae</taxon>
        <taxon>Araneomorphae</taxon>
        <taxon>Entelegynae</taxon>
        <taxon>Araneoidea</taxon>
        <taxon>Nephilidae</taxon>
        <taxon>Trichonephila</taxon>
        <taxon>Trichonephila inaurata</taxon>
    </lineage>
</organism>
<evidence type="ECO:0000313" key="2">
    <source>
        <dbReference type="Proteomes" id="UP000886998"/>
    </source>
</evidence>
<protein>
    <submittedName>
        <fullName evidence="1">Uncharacterized protein</fullName>
    </submittedName>
</protein>
<gene>
    <name evidence="1" type="ORF">TNIN_404291</name>
</gene>
<keyword evidence="2" id="KW-1185">Reference proteome</keyword>
<reference evidence="1" key="1">
    <citation type="submission" date="2020-08" db="EMBL/GenBank/DDBJ databases">
        <title>Multicomponent nature underlies the extraordinary mechanical properties of spider dragline silk.</title>
        <authorList>
            <person name="Kono N."/>
            <person name="Nakamura H."/>
            <person name="Mori M."/>
            <person name="Yoshida Y."/>
            <person name="Ohtoshi R."/>
            <person name="Malay A.D."/>
            <person name="Moran D.A.P."/>
            <person name="Tomita M."/>
            <person name="Numata K."/>
            <person name="Arakawa K."/>
        </authorList>
    </citation>
    <scope>NUCLEOTIDE SEQUENCE</scope>
</reference>
<evidence type="ECO:0000313" key="1">
    <source>
        <dbReference type="EMBL" id="GFY41078.1"/>
    </source>
</evidence>
<dbReference type="AlphaFoldDB" id="A0A8X6WTI0"/>
<name>A0A8X6WTI0_9ARAC</name>